<reference evidence="1" key="3">
    <citation type="submission" date="2023-05" db="EMBL/GenBank/DDBJ databases">
        <authorList>
            <person name="Smith C.H."/>
        </authorList>
    </citation>
    <scope>NUCLEOTIDE SEQUENCE</scope>
    <source>
        <strain evidence="1">CHS0354</strain>
        <tissue evidence="1">Mantle</tissue>
    </source>
</reference>
<reference evidence="1" key="2">
    <citation type="journal article" date="2021" name="Genome Biol. Evol.">
        <title>Developing a high-quality reference genome for a parasitic bivalve with doubly uniparental inheritance (Bivalvia: Unionida).</title>
        <authorList>
            <person name="Smith C.H."/>
        </authorList>
    </citation>
    <scope>NUCLEOTIDE SEQUENCE</scope>
    <source>
        <strain evidence="1">CHS0354</strain>
        <tissue evidence="1">Mantle</tissue>
    </source>
</reference>
<dbReference type="InterPro" id="IPR036866">
    <property type="entry name" value="RibonucZ/Hydroxyglut_hydro"/>
</dbReference>
<dbReference type="Gene3D" id="3.60.15.10">
    <property type="entry name" value="Ribonuclease Z/Hydroxyacylglutathione hydrolase-like"/>
    <property type="match status" value="1"/>
</dbReference>
<name>A0AAE0WBU5_9BIVA</name>
<proteinExistence type="predicted"/>
<evidence type="ECO:0000313" key="2">
    <source>
        <dbReference type="Proteomes" id="UP001195483"/>
    </source>
</evidence>
<protein>
    <submittedName>
        <fullName evidence="1">Uncharacterized protein</fullName>
    </submittedName>
</protein>
<accession>A0AAE0WBU5</accession>
<dbReference type="Pfam" id="PF23023">
    <property type="entry name" value="Anti-Pycsar_Apyc1"/>
    <property type="match status" value="1"/>
</dbReference>
<sequence>MPATFWTSRSGLAHFVRTPADCVKQLLQLRIIRPTEKDGVSFETGPNAILLSDTAIQNGQICNASEFPVLQMLYRQGMALPNHPNNTNVRPVLIGAARQIKSQMDYIYLGNYGIDSLTEIIDAGLLRKRPKNLSVLKNILLLRSYFSVVHSGQGDGWDIHRPSMSSILFHQGKVYLIDAGPNIKNILNAVGIGINEIVGIFQTHIHDDHFSGITSLMGLDHRLNFYTTQLIRHSALKKLSALLSIDEDVFSNFFNFIDLHPDEWNAIHDLEVKPFYSPHPIETVNFYFRCMSKCGYKTYAHLADTTSFRVLDGMVNDNPDQPGISRIMNERVRENYLTPADVKKWMLAEG</sequence>
<dbReference type="Proteomes" id="UP001195483">
    <property type="component" value="Unassembled WGS sequence"/>
</dbReference>
<dbReference type="SUPFAM" id="SSF56281">
    <property type="entry name" value="Metallo-hydrolase/oxidoreductase"/>
    <property type="match status" value="1"/>
</dbReference>
<reference evidence="1" key="1">
    <citation type="journal article" date="2021" name="Genome Biol. Evol.">
        <title>A High-Quality Reference Genome for a Parasitic Bivalve with Doubly Uniparental Inheritance (Bivalvia: Unionida).</title>
        <authorList>
            <person name="Smith C.H."/>
        </authorList>
    </citation>
    <scope>NUCLEOTIDE SEQUENCE</scope>
    <source>
        <strain evidence="1">CHS0354</strain>
    </source>
</reference>
<dbReference type="AlphaFoldDB" id="A0AAE0WBU5"/>
<evidence type="ECO:0000313" key="1">
    <source>
        <dbReference type="EMBL" id="KAK3608866.1"/>
    </source>
</evidence>
<dbReference type="EMBL" id="JAEAOA010000469">
    <property type="protein sequence ID" value="KAK3608866.1"/>
    <property type="molecule type" value="Genomic_DNA"/>
</dbReference>
<comment type="caution">
    <text evidence="1">The sequence shown here is derived from an EMBL/GenBank/DDBJ whole genome shotgun (WGS) entry which is preliminary data.</text>
</comment>
<gene>
    <name evidence="1" type="ORF">CHS0354_006907</name>
</gene>
<organism evidence="1 2">
    <name type="scientific">Potamilus streckersoni</name>
    <dbReference type="NCBI Taxonomy" id="2493646"/>
    <lineage>
        <taxon>Eukaryota</taxon>
        <taxon>Metazoa</taxon>
        <taxon>Spiralia</taxon>
        <taxon>Lophotrochozoa</taxon>
        <taxon>Mollusca</taxon>
        <taxon>Bivalvia</taxon>
        <taxon>Autobranchia</taxon>
        <taxon>Heteroconchia</taxon>
        <taxon>Palaeoheterodonta</taxon>
        <taxon>Unionida</taxon>
        <taxon>Unionoidea</taxon>
        <taxon>Unionidae</taxon>
        <taxon>Ambleminae</taxon>
        <taxon>Lampsilini</taxon>
        <taxon>Potamilus</taxon>
    </lineage>
</organism>
<keyword evidence="2" id="KW-1185">Reference proteome</keyword>